<dbReference type="PANTHER" id="PTHR43290">
    <property type="entry name" value="MEVALONATE KINASE"/>
    <property type="match status" value="1"/>
</dbReference>
<gene>
    <name evidence="5" type="ORF">ALC60_14357</name>
</gene>
<dbReference type="GO" id="GO:0005829">
    <property type="term" value="C:cytosol"/>
    <property type="evidence" value="ECO:0007669"/>
    <property type="project" value="TreeGrafter"/>
</dbReference>
<dbReference type="GO" id="GO:0004496">
    <property type="term" value="F:mevalonate kinase activity"/>
    <property type="evidence" value="ECO:0007669"/>
    <property type="project" value="InterPro"/>
</dbReference>
<dbReference type="Gene3D" id="3.30.230.10">
    <property type="match status" value="1"/>
</dbReference>
<keyword evidence="4" id="KW-0460">Magnesium</keyword>
<proteinExistence type="predicted"/>
<organism evidence="5 6">
    <name type="scientific">Mycetomoellerius zeteki</name>
    <dbReference type="NCBI Taxonomy" id="64791"/>
    <lineage>
        <taxon>Eukaryota</taxon>
        <taxon>Metazoa</taxon>
        <taxon>Ecdysozoa</taxon>
        <taxon>Arthropoda</taxon>
        <taxon>Hexapoda</taxon>
        <taxon>Insecta</taxon>
        <taxon>Pterygota</taxon>
        <taxon>Neoptera</taxon>
        <taxon>Endopterygota</taxon>
        <taxon>Hymenoptera</taxon>
        <taxon>Apocrita</taxon>
        <taxon>Aculeata</taxon>
        <taxon>Formicoidea</taxon>
        <taxon>Formicidae</taxon>
        <taxon>Myrmicinae</taxon>
        <taxon>Mycetomoellerius</taxon>
    </lineage>
</organism>
<name>A0A151WFM7_9HYME</name>
<dbReference type="Proteomes" id="UP000075809">
    <property type="component" value="Unassembled WGS sequence"/>
</dbReference>
<dbReference type="GO" id="GO:0019287">
    <property type="term" value="P:isopentenyl diphosphate biosynthetic process, mevalonate pathway"/>
    <property type="evidence" value="ECO:0007669"/>
    <property type="project" value="TreeGrafter"/>
</dbReference>
<dbReference type="Gene3D" id="3.30.70.890">
    <property type="entry name" value="GHMP kinase, C-terminal domain"/>
    <property type="match status" value="1"/>
</dbReference>
<dbReference type="AlphaFoldDB" id="A0A151WFM7"/>
<dbReference type="STRING" id="64791.A0A151WFM7"/>
<dbReference type="GO" id="GO:0005524">
    <property type="term" value="F:ATP binding"/>
    <property type="evidence" value="ECO:0007669"/>
    <property type="project" value="InterPro"/>
</dbReference>
<evidence type="ECO:0000313" key="6">
    <source>
        <dbReference type="Proteomes" id="UP000075809"/>
    </source>
</evidence>
<sequence>MIYFEISAPYILYLFESHQKGILAPIDLRTTLLFTELQENDKIELCFPDIYLIADVAVKEFLEFHYTCVENMDIMLLHKKVLDLIKNARIDHSYAHEVFNKKYIQVFYFLLIYISYKENIKIKSFKISVSPKLKKEFVCPTSFTICLAACFLQWSRVQKGIRNNFNCFDLERIESYAALCQKIFPAECMKTNVTACTYGSMIKYLKKETENIKVFYSMFALPNVSILLVDTKQMYNSKAWNEGIKKFEKFEVVKSILNNLENVMDDIFEAVYNLTVTFENNKITLETRNNRFLEQHKELEILIRENQRLLRLLDLKLLLNYNNVDKICSIVEKHGLSGRRIIIDDRFYFYIWYPENQYAPPNITCKLLSNELKEHGFDVTETNLASSGVKVRKLMS</sequence>
<evidence type="ECO:0000313" key="5">
    <source>
        <dbReference type="EMBL" id="KYQ46608.1"/>
    </source>
</evidence>
<dbReference type="GO" id="GO:0006695">
    <property type="term" value="P:cholesterol biosynthetic process"/>
    <property type="evidence" value="ECO:0007669"/>
    <property type="project" value="TreeGrafter"/>
</dbReference>
<accession>A0A151WFM7</accession>
<keyword evidence="6" id="KW-1185">Reference proteome</keyword>
<dbReference type="PANTHER" id="PTHR43290:SF2">
    <property type="entry name" value="MEVALONATE KINASE"/>
    <property type="match status" value="1"/>
</dbReference>
<dbReference type="InterPro" id="IPR006205">
    <property type="entry name" value="Mev_gal_kin"/>
</dbReference>
<protein>
    <submittedName>
        <fullName evidence="5">Mevalonate kinase</fullName>
    </submittedName>
</protein>
<reference evidence="5 6" key="1">
    <citation type="submission" date="2015-09" db="EMBL/GenBank/DDBJ databases">
        <title>Trachymyrmex zeteki WGS genome.</title>
        <authorList>
            <person name="Nygaard S."/>
            <person name="Hu H."/>
            <person name="Boomsma J."/>
            <person name="Zhang G."/>
        </authorList>
    </citation>
    <scope>NUCLEOTIDE SEQUENCE [LARGE SCALE GENOMIC DNA]</scope>
    <source>
        <strain evidence="5">Tzet28-1</strain>
        <tissue evidence="5">Whole body</tissue>
    </source>
</reference>
<evidence type="ECO:0000256" key="1">
    <source>
        <dbReference type="ARBA" id="ARBA00022490"/>
    </source>
</evidence>
<keyword evidence="1" id="KW-0963">Cytoplasm</keyword>
<evidence type="ECO:0000256" key="3">
    <source>
        <dbReference type="ARBA" id="ARBA00022777"/>
    </source>
</evidence>
<evidence type="ECO:0000256" key="4">
    <source>
        <dbReference type="ARBA" id="ARBA00022842"/>
    </source>
</evidence>
<keyword evidence="3 5" id="KW-0418">Kinase</keyword>
<evidence type="ECO:0000256" key="2">
    <source>
        <dbReference type="ARBA" id="ARBA00022679"/>
    </source>
</evidence>
<dbReference type="InterPro" id="IPR014721">
    <property type="entry name" value="Ribsml_uS5_D2-typ_fold_subgr"/>
</dbReference>
<dbReference type="EMBL" id="KQ983211">
    <property type="protein sequence ID" value="KYQ46608.1"/>
    <property type="molecule type" value="Genomic_DNA"/>
</dbReference>
<keyword evidence="2" id="KW-0808">Transferase</keyword>
<dbReference type="InterPro" id="IPR036554">
    <property type="entry name" value="GHMP_kinase_C_sf"/>
</dbReference>